<evidence type="ECO:0000259" key="1">
    <source>
        <dbReference type="Pfam" id="PF23040"/>
    </source>
</evidence>
<evidence type="ECO:0000313" key="3">
    <source>
        <dbReference type="Proteomes" id="UP000001593"/>
    </source>
</evidence>
<organism evidence="2 3">
    <name type="scientific">Nematostella vectensis</name>
    <name type="common">Starlet sea anemone</name>
    <dbReference type="NCBI Taxonomy" id="45351"/>
    <lineage>
        <taxon>Eukaryota</taxon>
        <taxon>Metazoa</taxon>
        <taxon>Cnidaria</taxon>
        <taxon>Anthozoa</taxon>
        <taxon>Hexacorallia</taxon>
        <taxon>Actiniaria</taxon>
        <taxon>Edwardsiidae</taxon>
        <taxon>Nematostella</taxon>
    </lineage>
</organism>
<dbReference type="STRING" id="45351.A7T6V9"/>
<dbReference type="KEGG" id="nve:5498713"/>
<protein>
    <recommendedName>
        <fullName evidence="1">Slingshot N-terminal domain-containing protein</fullName>
    </recommendedName>
</protein>
<sequence length="120" mass="13706">KVRYLAVVSSFSLDDIEESVVLGIDWVDESATIGLVLPLWRDTAIELDGDGGFELSTNSTVHFLKPVSVQTMWTAFQWIHKCSDNARRNNQYPAGTSHSWVKYYENQISSDQTCIKEWYV</sequence>
<dbReference type="InterPro" id="IPR043588">
    <property type="entry name" value="SSH-N"/>
</dbReference>
<dbReference type="Proteomes" id="UP000001593">
    <property type="component" value="Unassembled WGS sequence"/>
</dbReference>
<name>A7T6V9_NEMVE</name>
<dbReference type="GO" id="GO:0030837">
    <property type="term" value="P:negative regulation of actin filament polymerization"/>
    <property type="evidence" value="ECO:0007669"/>
    <property type="project" value="InterPro"/>
</dbReference>
<dbReference type="PANTHER" id="PTHR45864">
    <property type="entry name" value="SLINGSHOT PROTEIN PHOSPHATASE HOMOLOG"/>
    <property type="match status" value="1"/>
</dbReference>
<reference evidence="2 3" key="1">
    <citation type="journal article" date="2007" name="Science">
        <title>Sea anemone genome reveals ancestral eumetazoan gene repertoire and genomic organization.</title>
        <authorList>
            <person name="Putnam N.H."/>
            <person name="Srivastava M."/>
            <person name="Hellsten U."/>
            <person name="Dirks B."/>
            <person name="Chapman J."/>
            <person name="Salamov A."/>
            <person name="Terry A."/>
            <person name="Shapiro H."/>
            <person name="Lindquist E."/>
            <person name="Kapitonov V.V."/>
            <person name="Jurka J."/>
            <person name="Genikhovich G."/>
            <person name="Grigoriev I.V."/>
            <person name="Lucas S.M."/>
            <person name="Steele R.E."/>
            <person name="Finnerty J.R."/>
            <person name="Technau U."/>
            <person name="Martindale M.Q."/>
            <person name="Rokhsar D.S."/>
        </authorList>
    </citation>
    <scope>NUCLEOTIDE SEQUENCE [LARGE SCALE GENOMIC DNA]</scope>
    <source>
        <strain evidence="3">CH2 X CH6</strain>
    </source>
</reference>
<evidence type="ECO:0000313" key="2">
    <source>
        <dbReference type="EMBL" id="EDO28295.1"/>
    </source>
</evidence>
<accession>A7T6V9</accession>
<feature type="domain" description="Slingshot N-terminal" evidence="1">
    <location>
        <begin position="2"/>
        <end position="119"/>
    </location>
</feature>
<proteinExistence type="predicted"/>
<dbReference type="Pfam" id="PF23040">
    <property type="entry name" value="PH_SSH1-like_1st"/>
    <property type="match status" value="1"/>
</dbReference>
<dbReference type="PANTHER" id="PTHR45864:SF2">
    <property type="entry name" value="PROTEIN PHOSPHATASE SLINGSHOT"/>
    <property type="match status" value="1"/>
</dbReference>
<dbReference type="GO" id="GO:0003779">
    <property type="term" value="F:actin binding"/>
    <property type="evidence" value="ECO:0007669"/>
    <property type="project" value="InterPro"/>
</dbReference>
<dbReference type="InParanoid" id="A7T6V9"/>
<dbReference type="InterPro" id="IPR043587">
    <property type="entry name" value="Phosphatase_SSH-like"/>
</dbReference>
<dbReference type="AlphaFoldDB" id="A7T6V9"/>
<dbReference type="GO" id="GO:0016791">
    <property type="term" value="F:phosphatase activity"/>
    <property type="evidence" value="ECO:0007669"/>
    <property type="project" value="InterPro"/>
</dbReference>
<feature type="non-terminal residue" evidence="2">
    <location>
        <position position="1"/>
    </location>
</feature>
<dbReference type="eggNOG" id="KOG1716">
    <property type="taxonomic scope" value="Eukaryota"/>
</dbReference>
<gene>
    <name evidence="2" type="ORF">NEMVEDRAFT_v1g148306</name>
</gene>
<dbReference type="PhylomeDB" id="A7T6V9"/>
<dbReference type="HOGENOM" id="CLU_006650_3_0_1"/>
<dbReference type="EMBL" id="DS471747">
    <property type="protein sequence ID" value="EDO28295.1"/>
    <property type="molecule type" value="Genomic_DNA"/>
</dbReference>
<keyword evidence="3" id="KW-1185">Reference proteome</keyword>